<evidence type="ECO:0000313" key="10">
    <source>
        <dbReference type="EMBL" id="PSC03692.1"/>
    </source>
</evidence>
<evidence type="ECO:0000256" key="6">
    <source>
        <dbReference type="ARBA" id="ARBA00022763"/>
    </source>
</evidence>
<keyword evidence="4 10" id="KW-0489">Methyltransferase</keyword>
<dbReference type="PROSITE" id="PS00374">
    <property type="entry name" value="MGMT"/>
    <property type="match status" value="1"/>
</dbReference>
<dbReference type="GO" id="GO:0003908">
    <property type="term" value="F:methylated-DNA-[protein]-cysteine S-methyltransferase activity"/>
    <property type="evidence" value="ECO:0007669"/>
    <property type="project" value="UniProtKB-EC"/>
</dbReference>
<dbReference type="NCBIfam" id="TIGR00589">
    <property type="entry name" value="ogt"/>
    <property type="match status" value="1"/>
</dbReference>
<evidence type="ECO:0000256" key="8">
    <source>
        <dbReference type="ARBA" id="ARBA00049348"/>
    </source>
</evidence>
<dbReference type="GO" id="GO:0032259">
    <property type="term" value="P:methylation"/>
    <property type="evidence" value="ECO:0007669"/>
    <property type="project" value="UniProtKB-KW"/>
</dbReference>
<sequence length="176" mass="18595">MQVTRFDTAIGPCAMTWSDRGVRAVRLPNAAGPASARKAQDDEPGQGAPEWVGRAVQAMTALLAGTRTDLGWIEVDWAELPAFDRQVYAVTRRIPAGRAMTYGEVARAVGAPDAARAVGQALGRNPVPLIVPCHRVLAASGRAGGFSAPGGARSKLKLLEIEGYMGEGPTLFDRQD</sequence>
<accession>A0A2T1HPV0</accession>
<dbReference type="SUPFAM" id="SSF46767">
    <property type="entry name" value="Methylated DNA-protein cysteine methyltransferase, C-terminal domain"/>
    <property type="match status" value="1"/>
</dbReference>
<dbReference type="Proteomes" id="UP000239772">
    <property type="component" value="Unassembled WGS sequence"/>
</dbReference>
<evidence type="ECO:0000259" key="9">
    <source>
        <dbReference type="Pfam" id="PF01035"/>
    </source>
</evidence>
<comment type="similarity">
    <text evidence="2">Belongs to the MGMT family.</text>
</comment>
<dbReference type="EC" id="2.1.1.63" evidence="3"/>
<keyword evidence="11" id="KW-1185">Reference proteome</keyword>
<comment type="catalytic activity">
    <reaction evidence="1">
        <text>a 4-O-methyl-thymidine in DNA + L-cysteinyl-[protein] = a thymidine in DNA + S-methyl-L-cysteinyl-[protein]</text>
        <dbReference type="Rhea" id="RHEA:53428"/>
        <dbReference type="Rhea" id="RHEA-COMP:10131"/>
        <dbReference type="Rhea" id="RHEA-COMP:10132"/>
        <dbReference type="Rhea" id="RHEA-COMP:13555"/>
        <dbReference type="Rhea" id="RHEA-COMP:13556"/>
        <dbReference type="ChEBI" id="CHEBI:29950"/>
        <dbReference type="ChEBI" id="CHEBI:82612"/>
        <dbReference type="ChEBI" id="CHEBI:137386"/>
        <dbReference type="ChEBI" id="CHEBI:137387"/>
        <dbReference type="EC" id="2.1.1.63"/>
    </reaction>
</comment>
<dbReference type="Pfam" id="PF01035">
    <property type="entry name" value="DNA_binding_1"/>
    <property type="match status" value="1"/>
</dbReference>
<keyword evidence="6" id="KW-0227">DNA damage</keyword>
<gene>
    <name evidence="10" type="ORF">SLNSH_17240</name>
</gene>
<dbReference type="Gene3D" id="1.10.10.10">
    <property type="entry name" value="Winged helix-like DNA-binding domain superfamily/Winged helix DNA-binding domain"/>
    <property type="match status" value="1"/>
</dbReference>
<proteinExistence type="inferred from homology"/>
<dbReference type="RefSeq" id="WP_106338261.1">
    <property type="nucleotide sequence ID" value="NZ_PVZS01000021.1"/>
</dbReference>
<dbReference type="PANTHER" id="PTHR10815">
    <property type="entry name" value="METHYLATED-DNA--PROTEIN-CYSTEINE METHYLTRANSFERASE"/>
    <property type="match status" value="1"/>
</dbReference>
<dbReference type="EMBL" id="PVZS01000021">
    <property type="protein sequence ID" value="PSC03692.1"/>
    <property type="molecule type" value="Genomic_DNA"/>
</dbReference>
<dbReference type="PANTHER" id="PTHR10815:SF5">
    <property type="entry name" value="METHYLATED-DNA--PROTEIN-CYSTEINE METHYLTRANSFERASE"/>
    <property type="match status" value="1"/>
</dbReference>
<comment type="caution">
    <text evidence="10">The sequence shown here is derived from an EMBL/GenBank/DDBJ whole genome shotgun (WGS) entry which is preliminary data.</text>
</comment>
<keyword evidence="7" id="KW-0234">DNA repair</keyword>
<dbReference type="InterPro" id="IPR036388">
    <property type="entry name" value="WH-like_DNA-bd_sf"/>
</dbReference>
<dbReference type="InterPro" id="IPR001497">
    <property type="entry name" value="MethylDNA_cys_MeTrfase_AS"/>
</dbReference>
<dbReference type="AlphaFoldDB" id="A0A2T1HPV0"/>
<dbReference type="GO" id="GO:0006281">
    <property type="term" value="P:DNA repair"/>
    <property type="evidence" value="ECO:0007669"/>
    <property type="project" value="UniProtKB-KW"/>
</dbReference>
<evidence type="ECO:0000256" key="3">
    <source>
        <dbReference type="ARBA" id="ARBA00011918"/>
    </source>
</evidence>
<dbReference type="InterPro" id="IPR036217">
    <property type="entry name" value="MethylDNA_cys_MeTrfase_DNAb"/>
</dbReference>
<evidence type="ECO:0000256" key="5">
    <source>
        <dbReference type="ARBA" id="ARBA00022679"/>
    </source>
</evidence>
<evidence type="ECO:0000256" key="7">
    <source>
        <dbReference type="ARBA" id="ARBA00023204"/>
    </source>
</evidence>
<dbReference type="FunFam" id="1.10.10.10:FF:000214">
    <property type="entry name" value="Methylated-DNA--protein-cysteine methyltransferase"/>
    <property type="match status" value="1"/>
</dbReference>
<name>A0A2T1HPV0_9HYPH</name>
<evidence type="ECO:0000256" key="1">
    <source>
        <dbReference type="ARBA" id="ARBA00001286"/>
    </source>
</evidence>
<protein>
    <recommendedName>
        <fullName evidence="3">methylated-DNA--[protein]-cysteine S-methyltransferase</fullName>
        <ecNumber evidence="3">2.1.1.63</ecNumber>
    </recommendedName>
</protein>
<feature type="domain" description="Methylated-DNA-[protein]-cysteine S-methyltransferase DNA binding" evidence="9">
    <location>
        <begin position="83"/>
        <end position="163"/>
    </location>
</feature>
<keyword evidence="5 10" id="KW-0808">Transferase</keyword>
<evidence type="ECO:0000256" key="2">
    <source>
        <dbReference type="ARBA" id="ARBA00008711"/>
    </source>
</evidence>
<dbReference type="OrthoDB" id="9802228at2"/>
<organism evidence="10 11">
    <name type="scientific">Alsobacter soli</name>
    <dbReference type="NCBI Taxonomy" id="2109933"/>
    <lineage>
        <taxon>Bacteria</taxon>
        <taxon>Pseudomonadati</taxon>
        <taxon>Pseudomonadota</taxon>
        <taxon>Alphaproteobacteria</taxon>
        <taxon>Hyphomicrobiales</taxon>
        <taxon>Alsobacteraceae</taxon>
        <taxon>Alsobacter</taxon>
    </lineage>
</organism>
<reference evidence="11" key="1">
    <citation type="submission" date="2018-03" db="EMBL/GenBank/DDBJ databases">
        <authorList>
            <person name="Sun L."/>
            <person name="Liu H."/>
            <person name="Chen W."/>
            <person name="Huang K."/>
            <person name="Liu W."/>
            <person name="Gao X."/>
        </authorList>
    </citation>
    <scope>NUCLEOTIDE SEQUENCE [LARGE SCALE GENOMIC DNA]</scope>
    <source>
        <strain evidence="11">SH9</strain>
    </source>
</reference>
<dbReference type="InterPro" id="IPR014048">
    <property type="entry name" value="MethylDNA_cys_MeTrfase_DNA-bd"/>
</dbReference>
<dbReference type="CDD" id="cd06445">
    <property type="entry name" value="ATase"/>
    <property type="match status" value="1"/>
</dbReference>
<evidence type="ECO:0000256" key="4">
    <source>
        <dbReference type="ARBA" id="ARBA00022603"/>
    </source>
</evidence>
<evidence type="ECO:0000313" key="11">
    <source>
        <dbReference type="Proteomes" id="UP000239772"/>
    </source>
</evidence>
<comment type="catalytic activity">
    <reaction evidence="8">
        <text>a 6-O-methyl-2'-deoxyguanosine in DNA + L-cysteinyl-[protein] = S-methyl-L-cysteinyl-[protein] + a 2'-deoxyguanosine in DNA</text>
        <dbReference type="Rhea" id="RHEA:24000"/>
        <dbReference type="Rhea" id="RHEA-COMP:10131"/>
        <dbReference type="Rhea" id="RHEA-COMP:10132"/>
        <dbReference type="Rhea" id="RHEA-COMP:11367"/>
        <dbReference type="Rhea" id="RHEA-COMP:11368"/>
        <dbReference type="ChEBI" id="CHEBI:29950"/>
        <dbReference type="ChEBI" id="CHEBI:82612"/>
        <dbReference type="ChEBI" id="CHEBI:85445"/>
        <dbReference type="ChEBI" id="CHEBI:85448"/>
        <dbReference type="EC" id="2.1.1.63"/>
    </reaction>
</comment>